<sequence length="667" mass="76188">MPSRCLSRGSSFVYIYVGPSRTEASLSVLSHPIAIILQQLNERNWTRSRKIKMVTKNFNVLLIFLGYLFSLFLAGYGAESDIYCLQTIKKLDQFNHLSCWDFENTTKGDICRFKGVECWNQVEDIVISLWLSDMGLKGQFPRCIENFTWLQTLNLSYNELSGYIPSDISTKLPYLNTLDLSNNNFYGEIPMGIANLSGLITLLLDGNQLTGQIPKELGSLPLRHFSVANNLLEGPVPVFIRNVNVSFSYANNSGLCGGILGSCDESLIGRSFWYSFIIGFVSSVTSVLVSFMCYYSPWIEFKKRRSNAIHPLRNKQNHQKDTRLEVELLPLALQEHDSKELSRLLERFIPRMSFTELCRATDYFSTDNALGIGTTGIMYKAKLPNNCFLAIKRLYDADKYKREFLLETTIPGRHRHRNIAPLLGFCVEKRERILVYKYMSNGRLSDWLHSDEGHQKIKLEWPERVHIALGIARGLSCLHKICKIVHLNLDSECILLDKNFEPKISNFGKAKFINQTVEDHVRMKLFLIDGHGVKGSVEKDVYDFGIILFELITGKRLSPMTDSSDSVNGQLMNYISNNFFIDPADFYDAIDDSIIGNGFDDKILCLLKVACDCVKASLKQRPKMADMHKTIQVMWEGYKPWFDSERKQLSRGSPDQITCISEIECIY</sequence>
<dbReference type="Gene3D" id="3.30.200.20">
    <property type="entry name" value="Phosphorylase Kinase, domain 1"/>
    <property type="match status" value="1"/>
</dbReference>
<dbReference type="Proteomes" id="UP001386955">
    <property type="component" value="Unassembled WGS sequence"/>
</dbReference>
<reference evidence="9 10" key="1">
    <citation type="submission" date="2024-01" db="EMBL/GenBank/DDBJ databases">
        <title>The genomes of 5 underutilized Papilionoideae crops provide insights into root nodulation and disease resistanc.</title>
        <authorList>
            <person name="Jiang F."/>
        </authorList>
    </citation>
    <scope>NUCLEOTIDE SEQUENCE [LARGE SCALE GENOMIC DNA]</scope>
    <source>
        <strain evidence="9">DUOXIRENSHENG_FW03</strain>
        <tissue evidence="9">Leaves</tissue>
    </source>
</reference>
<keyword evidence="6 7" id="KW-0472">Membrane</keyword>
<dbReference type="InterPro" id="IPR001611">
    <property type="entry name" value="Leu-rich_rpt"/>
</dbReference>
<dbReference type="GO" id="GO:0005524">
    <property type="term" value="F:ATP binding"/>
    <property type="evidence" value="ECO:0007669"/>
    <property type="project" value="InterPro"/>
</dbReference>
<dbReference type="Pfam" id="PF07714">
    <property type="entry name" value="PK_Tyr_Ser-Thr"/>
    <property type="match status" value="1"/>
</dbReference>
<proteinExistence type="predicted"/>
<keyword evidence="4" id="KW-0677">Repeat</keyword>
<evidence type="ECO:0000313" key="10">
    <source>
        <dbReference type="Proteomes" id="UP001386955"/>
    </source>
</evidence>
<dbReference type="SUPFAM" id="SSF52058">
    <property type="entry name" value="L domain-like"/>
    <property type="match status" value="1"/>
</dbReference>
<keyword evidence="5 7" id="KW-1133">Transmembrane helix</keyword>
<gene>
    <name evidence="9" type="ORF">VNO78_03671</name>
</gene>
<dbReference type="PANTHER" id="PTHR48007:SF86">
    <property type="entry name" value="(WILD MALAYSIAN BANANA) HYPOTHETICAL PROTEIN"/>
    <property type="match status" value="1"/>
</dbReference>
<dbReference type="SUPFAM" id="SSF56112">
    <property type="entry name" value="Protein kinase-like (PK-like)"/>
    <property type="match status" value="1"/>
</dbReference>
<evidence type="ECO:0000256" key="4">
    <source>
        <dbReference type="ARBA" id="ARBA00022737"/>
    </source>
</evidence>
<dbReference type="InterPro" id="IPR000719">
    <property type="entry name" value="Prot_kinase_dom"/>
</dbReference>
<evidence type="ECO:0000259" key="8">
    <source>
        <dbReference type="PROSITE" id="PS50011"/>
    </source>
</evidence>
<evidence type="ECO:0000256" key="6">
    <source>
        <dbReference type="ARBA" id="ARBA00023136"/>
    </source>
</evidence>
<dbReference type="InterPro" id="IPR046959">
    <property type="entry name" value="PRK1-6/SRF4-like"/>
</dbReference>
<dbReference type="InterPro" id="IPR011009">
    <property type="entry name" value="Kinase-like_dom_sf"/>
</dbReference>
<keyword evidence="3 7" id="KW-0812">Transmembrane</keyword>
<dbReference type="EMBL" id="JAYMYS010000001">
    <property type="protein sequence ID" value="KAK7412221.1"/>
    <property type="molecule type" value="Genomic_DNA"/>
</dbReference>
<dbReference type="PROSITE" id="PS50011">
    <property type="entry name" value="PROTEIN_KINASE_DOM"/>
    <property type="match status" value="1"/>
</dbReference>
<comment type="subcellular location">
    <subcellularLocation>
        <location evidence="1">Membrane</location>
    </subcellularLocation>
</comment>
<organism evidence="9 10">
    <name type="scientific">Psophocarpus tetragonolobus</name>
    <name type="common">Winged bean</name>
    <name type="synonym">Dolichos tetragonolobus</name>
    <dbReference type="NCBI Taxonomy" id="3891"/>
    <lineage>
        <taxon>Eukaryota</taxon>
        <taxon>Viridiplantae</taxon>
        <taxon>Streptophyta</taxon>
        <taxon>Embryophyta</taxon>
        <taxon>Tracheophyta</taxon>
        <taxon>Spermatophyta</taxon>
        <taxon>Magnoliopsida</taxon>
        <taxon>eudicotyledons</taxon>
        <taxon>Gunneridae</taxon>
        <taxon>Pentapetalae</taxon>
        <taxon>rosids</taxon>
        <taxon>fabids</taxon>
        <taxon>Fabales</taxon>
        <taxon>Fabaceae</taxon>
        <taxon>Papilionoideae</taxon>
        <taxon>50 kb inversion clade</taxon>
        <taxon>NPAAA clade</taxon>
        <taxon>indigoferoid/millettioid clade</taxon>
        <taxon>Phaseoleae</taxon>
        <taxon>Psophocarpus</taxon>
    </lineage>
</organism>
<dbReference type="PANTHER" id="PTHR48007">
    <property type="entry name" value="LEUCINE-RICH REPEAT RECEPTOR-LIKE PROTEIN KINASE PXC1"/>
    <property type="match status" value="1"/>
</dbReference>
<dbReference type="GO" id="GO:0004672">
    <property type="term" value="F:protein kinase activity"/>
    <property type="evidence" value="ECO:0007669"/>
    <property type="project" value="InterPro"/>
</dbReference>
<evidence type="ECO:0000256" key="3">
    <source>
        <dbReference type="ARBA" id="ARBA00022692"/>
    </source>
</evidence>
<dbReference type="GO" id="GO:0016020">
    <property type="term" value="C:membrane"/>
    <property type="evidence" value="ECO:0007669"/>
    <property type="project" value="UniProtKB-SubCell"/>
</dbReference>
<comment type="caution">
    <text evidence="9">The sequence shown here is derived from an EMBL/GenBank/DDBJ whole genome shotgun (WGS) entry which is preliminary data.</text>
</comment>
<name>A0AAN9T0Y4_PSOTE</name>
<dbReference type="Gene3D" id="1.10.510.10">
    <property type="entry name" value="Transferase(Phosphotransferase) domain 1"/>
    <property type="match status" value="1"/>
</dbReference>
<feature type="transmembrane region" description="Helical" evidence="7">
    <location>
        <begin position="58"/>
        <end position="78"/>
    </location>
</feature>
<accession>A0AAN9T0Y4</accession>
<keyword evidence="10" id="KW-1185">Reference proteome</keyword>
<dbReference type="Gene3D" id="3.80.10.10">
    <property type="entry name" value="Ribonuclease Inhibitor"/>
    <property type="match status" value="1"/>
</dbReference>
<dbReference type="AlphaFoldDB" id="A0AAN9T0Y4"/>
<evidence type="ECO:0000313" key="9">
    <source>
        <dbReference type="EMBL" id="KAK7412221.1"/>
    </source>
</evidence>
<evidence type="ECO:0000256" key="2">
    <source>
        <dbReference type="ARBA" id="ARBA00022614"/>
    </source>
</evidence>
<evidence type="ECO:0000256" key="5">
    <source>
        <dbReference type="ARBA" id="ARBA00022989"/>
    </source>
</evidence>
<protein>
    <recommendedName>
        <fullName evidence="8">Protein kinase domain-containing protein</fullName>
    </recommendedName>
</protein>
<feature type="domain" description="Protein kinase" evidence="8">
    <location>
        <begin position="364"/>
        <end position="642"/>
    </location>
</feature>
<dbReference type="InterPro" id="IPR001245">
    <property type="entry name" value="Ser-Thr/Tyr_kinase_cat_dom"/>
</dbReference>
<dbReference type="InterPro" id="IPR032675">
    <property type="entry name" value="LRR_dom_sf"/>
</dbReference>
<dbReference type="Pfam" id="PF00560">
    <property type="entry name" value="LRR_1"/>
    <property type="match status" value="3"/>
</dbReference>
<evidence type="ECO:0000256" key="1">
    <source>
        <dbReference type="ARBA" id="ARBA00004370"/>
    </source>
</evidence>
<keyword evidence="2" id="KW-0433">Leucine-rich repeat</keyword>
<evidence type="ECO:0000256" key="7">
    <source>
        <dbReference type="SAM" id="Phobius"/>
    </source>
</evidence>